<gene>
    <name evidence="2" type="ORF">PBRASI_LOCUS1415</name>
</gene>
<reference evidence="2" key="1">
    <citation type="submission" date="2021-06" db="EMBL/GenBank/DDBJ databases">
        <authorList>
            <person name="Kallberg Y."/>
            <person name="Tangrot J."/>
            <person name="Rosling A."/>
        </authorList>
    </citation>
    <scope>NUCLEOTIDE SEQUENCE</scope>
    <source>
        <strain evidence="2">BR232B</strain>
    </source>
</reference>
<keyword evidence="3" id="KW-1185">Reference proteome</keyword>
<feature type="region of interest" description="Disordered" evidence="1">
    <location>
        <begin position="400"/>
        <end position="424"/>
    </location>
</feature>
<sequence>MSTSTTTDPSVEDVEGYNTEILIAYLQNQRILNLSEQHINVLRENEVAGYDFLRLKQEDLERYGLKPGPAKRISDFAIQLNSQKQPGANAFCFCVQFCKSRGDFQRWEIEEDTDIKPQRGAGDYVLINTVNLLLKDQMVAGGGQMKDDVFPDIIIGHADFYKELTKIPPDLSKGLGWEVKSDLKDGSKVTEGKGQLVKYARAYLAADPPLTNVFYGCLTDGKFWLFVKIQLVLNNTNNPKVKFEESQTYEWNKKTASLIAGIIECYHNDLSMRASDGIYIRLHSGNHIHVQITSHLGTGRECIVFLAQVRDYGIKDAVLKIGVRNKTCVSLNEYIIQTDKHNIKNFWEWEDETVRVVELPSSAHGNSISTIIGLFGVQFSAVLGTPSGILLADAITSGGGKEADASLQPARKPQVRRNGYGGKV</sequence>
<proteinExistence type="predicted"/>
<name>A0A9N8WC30_9GLOM</name>
<dbReference type="Proteomes" id="UP000789739">
    <property type="component" value="Unassembled WGS sequence"/>
</dbReference>
<accession>A0A9N8WC30</accession>
<protein>
    <submittedName>
        <fullName evidence="2">4726_t:CDS:1</fullName>
    </submittedName>
</protein>
<evidence type="ECO:0000256" key="1">
    <source>
        <dbReference type="SAM" id="MobiDB-lite"/>
    </source>
</evidence>
<dbReference type="InterPro" id="IPR013761">
    <property type="entry name" value="SAM/pointed_sf"/>
</dbReference>
<dbReference type="AlphaFoldDB" id="A0A9N8WC30"/>
<dbReference type="EMBL" id="CAJVPI010000091">
    <property type="protein sequence ID" value="CAG8477859.1"/>
    <property type="molecule type" value="Genomic_DNA"/>
</dbReference>
<dbReference type="OrthoDB" id="2330950at2759"/>
<organism evidence="2 3">
    <name type="scientific">Paraglomus brasilianum</name>
    <dbReference type="NCBI Taxonomy" id="144538"/>
    <lineage>
        <taxon>Eukaryota</taxon>
        <taxon>Fungi</taxon>
        <taxon>Fungi incertae sedis</taxon>
        <taxon>Mucoromycota</taxon>
        <taxon>Glomeromycotina</taxon>
        <taxon>Glomeromycetes</taxon>
        <taxon>Paraglomerales</taxon>
        <taxon>Paraglomeraceae</taxon>
        <taxon>Paraglomus</taxon>
    </lineage>
</organism>
<evidence type="ECO:0000313" key="3">
    <source>
        <dbReference type="Proteomes" id="UP000789739"/>
    </source>
</evidence>
<comment type="caution">
    <text evidence="2">The sequence shown here is derived from an EMBL/GenBank/DDBJ whole genome shotgun (WGS) entry which is preliminary data.</text>
</comment>
<dbReference type="Gene3D" id="1.10.150.50">
    <property type="entry name" value="Transcription Factor, Ets-1"/>
    <property type="match status" value="1"/>
</dbReference>
<evidence type="ECO:0000313" key="2">
    <source>
        <dbReference type="EMBL" id="CAG8477859.1"/>
    </source>
</evidence>